<keyword evidence="3 4" id="KW-0732">Signal</keyword>
<dbReference type="Gene3D" id="3.40.190.10">
    <property type="entry name" value="Periplasmic binding protein-like II"/>
    <property type="match status" value="1"/>
</dbReference>
<name>A0A422R118_9RHOB</name>
<evidence type="ECO:0000313" key="6">
    <source>
        <dbReference type="EMBL" id="RNF35904.1"/>
    </source>
</evidence>
<reference evidence="6" key="1">
    <citation type="submission" date="2018-05" db="EMBL/GenBank/DDBJ databases">
        <title>Reclassification of Methylarcula marina and Methylarcula terricola as Paracoccus methylarcula sp.nov., comb.nov. and Paracoccus terricola comb.nov.</title>
        <authorList>
            <person name="Shmareva M.N."/>
            <person name="Doronina N.V."/>
            <person name="Vasilenko O.V."/>
            <person name="Tarlachkov S.V."/>
            <person name="Trotsenko Y.A."/>
        </authorList>
    </citation>
    <scope>NUCLEOTIDE SEQUENCE [LARGE SCALE GENOMIC DNA]</scope>
    <source>
        <strain evidence="6">VKM B-2159</strain>
    </source>
</reference>
<dbReference type="Gene3D" id="3.10.105.10">
    <property type="entry name" value="Dipeptide-binding Protein, Domain 3"/>
    <property type="match status" value="1"/>
</dbReference>
<dbReference type="AlphaFoldDB" id="A0A422R118"/>
<dbReference type="InterPro" id="IPR039424">
    <property type="entry name" value="SBP_5"/>
</dbReference>
<dbReference type="InterPro" id="IPR000914">
    <property type="entry name" value="SBP_5_dom"/>
</dbReference>
<dbReference type="PANTHER" id="PTHR30290:SF38">
    <property type="entry name" value="D,D-DIPEPTIDE-BINDING PERIPLASMIC PROTEIN DDPA-RELATED"/>
    <property type="match status" value="1"/>
</dbReference>
<evidence type="ECO:0000313" key="7">
    <source>
        <dbReference type="Proteomes" id="UP000238137"/>
    </source>
</evidence>
<comment type="subcellular location">
    <subcellularLocation>
        <location evidence="1">Periplasm</location>
    </subcellularLocation>
</comment>
<evidence type="ECO:0000256" key="1">
    <source>
        <dbReference type="ARBA" id="ARBA00004418"/>
    </source>
</evidence>
<dbReference type="PANTHER" id="PTHR30290">
    <property type="entry name" value="PERIPLASMIC BINDING COMPONENT OF ABC TRANSPORTER"/>
    <property type="match status" value="1"/>
</dbReference>
<dbReference type="CDD" id="cd08517">
    <property type="entry name" value="PBP2_NikA_DppA_OppA_like_13"/>
    <property type="match status" value="1"/>
</dbReference>
<evidence type="ECO:0000259" key="5">
    <source>
        <dbReference type="Pfam" id="PF00496"/>
    </source>
</evidence>
<comment type="caution">
    <text evidence="6">The sequence shown here is derived from an EMBL/GenBank/DDBJ whole genome shotgun (WGS) entry which is preliminary data.</text>
</comment>
<feature type="domain" description="Solute-binding protein family 5" evidence="5">
    <location>
        <begin position="82"/>
        <end position="444"/>
    </location>
</feature>
<dbReference type="GO" id="GO:0043190">
    <property type="term" value="C:ATP-binding cassette (ABC) transporter complex"/>
    <property type="evidence" value="ECO:0007669"/>
    <property type="project" value="InterPro"/>
</dbReference>
<dbReference type="Proteomes" id="UP000238137">
    <property type="component" value="Unassembled WGS sequence"/>
</dbReference>
<feature type="chain" id="PRO_5019313191" evidence="4">
    <location>
        <begin position="32"/>
        <end position="532"/>
    </location>
</feature>
<dbReference type="OrthoDB" id="9803988at2"/>
<dbReference type="GO" id="GO:1904680">
    <property type="term" value="F:peptide transmembrane transporter activity"/>
    <property type="evidence" value="ECO:0007669"/>
    <property type="project" value="TreeGrafter"/>
</dbReference>
<evidence type="ECO:0000256" key="2">
    <source>
        <dbReference type="ARBA" id="ARBA00005695"/>
    </source>
</evidence>
<dbReference type="PIRSF" id="PIRSF002741">
    <property type="entry name" value="MppA"/>
    <property type="match status" value="1"/>
</dbReference>
<accession>A0A422R118</accession>
<sequence>MQLGELDVNLKLRSYLAAAMVTVLACAPAMAQDAPKQGGTLVVSLPGGTPRSLNPAVQSGVATGFPGTQLFAAPLRYDEDWTPQPYLAKSWEISEDGLKVTLHLQENATFHDGEPITSEDVAFSVEVIKEHHPFKSMFEPVTSVDTPDEHTAVLNLAHPHPALMLAMSGQLMAIIPKHIYGDGQDPKSHPRNNQDVVGSGPFKLVEFKPGEHVVLERYEGYWEEGLPYLDRIVARIINDSSARAIALQNGEIQMATFENEPTILSRLQDAEGLNLTTDGYGGVGPIDWLAMNTTRGPLKDVKVRQAIAYAIDKNFILNALLRGTATEARTGIHPDSPLYNPDVNAYELDLDKANALLDEAGYPLEGGKRFELNIELPGFPGYKAQTEYVKAALAKVGIAVNVRSHPDFPSWAEKVGSMEFDLSFDSVYNWGDPVIGVNRTYLSSNIDKGIWSNTQGYSNERVDELLNTAATESDPEKRKALYKEFQEIVAEEVPIYVTNAVPMHTIYADKVGNPPMGIWASSSPYDKVYLKD</sequence>
<gene>
    <name evidence="6" type="ORF">A7A09_000315</name>
</gene>
<dbReference type="Pfam" id="PF00496">
    <property type="entry name" value="SBP_bac_5"/>
    <property type="match status" value="1"/>
</dbReference>
<dbReference type="GO" id="GO:0015833">
    <property type="term" value="P:peptide transport"/>
    <property type="evidence" value="ECO:0007669"/>
    <property type="project" value="TreeGrafter"/>
</dbReference>
<dbReference type="InterPro" id="IPR030678">
    <property type="entry name" value="Peptide/Ni-bd"/>
</dbReference>
<dbReference type="EMBL" id="PXNQ02000001">
    <property type="protein sequence ID" value="RNF35904.1"/>
    <property type="molecule type" value="Genomic_DNA"/>
</dbReference>
<organism evidence="6 7">
    <name type="scientific">Paracoccus methylarcula</name>
    <dbReference type="NCBI Taxonomy" id="72022"/>
    <lineage>
        <taxon>Bacteria</taxon>
        <taxon>Pseudomonadati</taxon>
        <taxon>Pseudomonadota</taxon>
        <taxon>Alphaproteobacteria</taxon>
        <taxon>Rhodobacterales</taxon>
        <taxon>Paracoccaceae</taxon>
        <taxon>Paracoccus</taxon>
    </lineage>
</organism>
<feature type="signal peptide" evidence="4">
    <location>
        <begin position="1"/>
        <end position="31"/>
    </location>
</feature>
<evidence type="ECO:0000256" key="4">
    <source>
        <dbReference type="SAM" id="SignalP"/>
    </source>
</evidence>
<evidence type="ECO:0000256" key="3">
    <source>
        <dbReference type="ARBA" id="ARBA00022729"/>
    </source>
</evidence>
<keyword evidence="7" id="KW-1185">Reference proteome</keyword>
<dbReference type="GO" id="GO:0030288">
    <property type="term" value="C:outer membrane-bounded periplasmic space"/>
    <property type="evidence" value="ECO:0007669"/>
    <property type="project" value="UniProtKB-ARBA"/>
</dbReference>
<proteinExistence type="inferred from homology"/>
<protein>
    <submittedName>
        <fullName evidence="6">ABC transporter substrate-binding protein</fullName>
    </submittedName>
</protein>
<dbReference type="SUPFAM" id="SSF53850">
    <property type="entry name" value="Periplasmic binding protein-like II"/>
    <property type="match status" value="1"/>
</dbReference>
<comment type="similarity">
    <text evidence="2">Belongs to the bacterial solute-binding protein 5 family.</text>
</comment>